<evidence type="ECO:0000313" key="8">
    <source>
        <dbReference type="Proteomes" id="UP000325313"/>
    </source>
</evidence>
<evidence type="ECO:0000313" key="3">
    <source>
        <dbReference type="EMBL" id="KAA1105904.1"/>
    </source>
</evidence>
<evidence type="ECO:0000313" key="7">
    <source>
        <dbReference type="Proteomes" id="UP000324748"/>
    </source>
</evidence>
<name>A0A5B0RDZ1_PUCGR</name>
<dbReference type="EMBL" id="VDEP01000104">
    <property type="protein sequence ID" value="KAA1131344.1"/>
    <property type="molecule type" value="Genomic_DNA"/>
</dbReference>
<organism evidence="5 8">
    <name type="scientific">Puccinia graminis f. sp. tritici</name>
    <dbReference type="NCBI Taxonomy" id="56615"/>
    <lineage>
        <taxon>Eukaryota</taxon>
        <taxon>Fungi</taxon>
        <taxon>Dikarya</taxon>
        <taxon>Basidiomycota</taxon>
        <taxon>Pucciniomycotina</taxon>
        <taxon>Pucciniomycetes</taxon>
        <taxon>Pucciniales</taxon>
        <taxon>Pucciniaceae</taxon>
        <taxon>Puccinia</taxon>
    </lineage>
</organism>
<dbReference type="Proteomes" id="UP000325313">
    <property type="component" value="Unassembled WGS sequence"/>
</dbReference>
<dbReference type="EMBL" id="VSWC01000040">
    <property type="protein sequence ID" value="KAA1105904.1"/>
    <property type="molecule type" value="Genomic_DNA"/>
</dbReference>
<sequence>MNPIQCIQCGNTPAVYGDCCQNCIHIALAALKQTNQNPDPVPSIPTYATQATAEALRVKREDAINMARALYATVPPIPGSHQLTQHAPTMQPFAPNPNTLGKSNPIIYFNILLFG</sequence>
<evidence type="ECO:0000313" key="1">
    <source>
        <dbReference type="EMBL" id="KAA1081182.1"/>
    </source>
</evidence>
<comment type="caution">
    <text evidence="5">The sequence shown here is derived from an EMBL/GenBank/DDBJ whole genome shotgun (WGS) entry which is preliminary data.</text>
</comment>
<reference evidence="7 8" key="1">
    <citation type="submission" date="2019-05" db="EMBL/GenBank/DDBJ databases">
        <title>Emergence of the Ug99 lineage of the wheat stem rust pathogen through somatic hybridization.</title>
        <authorList>
            <person name="Li F."/>
            <person name="Upadhyaya N.M."/>
            <person name="Sperschneider J."/>
            <person name="Matny O."/>
            <person name="Nguyen-Phuc H."/>
            <person name="Mago R."/>
            <person name="Raley C."/>
            <person name="Miller M.E."/>
            <person name="Silverstein K.A.T."/>
            <person name="Henningsen E."/>
            <person name="Hirsch C.D."/>
            <person name="Visser B."/>
            <person name="Pretorius Z.A."/>
            <person name="Steffenson B.J."/>
            <person name="Schwessinger B."/>
            <person name="Dodds P.N."/>
            <person name="Figueroa M."/>
        </authorList>
    </citation>
    <scope>NUCLEOTIDE SEQUENCE [LARGE SCALE GENOMIC DNA]</scope>
    <source>
        <strain evidence="1">21-0</strain>
        <strain evidence="5 8">Ug99</strain>
    </source>
</reference>
<dbReference type="Proteomes" id="UP000324748">
    <property type="component" value="Unassembled WGS sequence"/>
</dbReference>
<dbReference type="EMBL" id="VSWC01000119">
    <property type="protein sequence ID" value="KAA1083107.1"/>
    <property type="molecule type" value="Genomic_DNA"/>
</dbReference>
<dbReference type="AlphaFoldDB" id="A0A5B0RDZ1"/>
<dbReference type="EMBL" id="VDEP01000205">
    <property type="protein sequence ID" value="KAA1123960.1"/>
    <property type="molecule type" value="Genomic_DNA"/>
</dbReference>
<evidence type="ECO:0000313" key="2">
    <source>
        <dbReference type="EMBL" id="KAA1083107.1"/>
    </source>
</evidence>
<protein>
    <submittedName>
        <fullName evidence="5">Uncharacterized protein</fullName>
    </submittedName>
</protein>
<dbReference type="EMBL" id="VSWC01000131">
    <property type="protein sequence ID" value="KAA1081182.1"/>
    <property type="molecule type" value="Genomic_DNA"/>
</dbReference>
<evidence type="ECO:0000313" key="6">
    <source>
        <dbReference type="EMBL" id="KAA1131344.1"/>
    </source>
</evidence>
<evidence type="ECO:0000313" key="5">
    <source>
        <dbReference type="EMBL" id="KAA1123960.1"/>
    </source>
</evidence>
<proteinExistence type="predicted"/>
<dbReference type="EMBL" id="VDEP01000240">
    <property type="protein sequence ID" value="KAA1121021.1"/>
    <property type="molecule type" value="Genomic_DNA"/>
</dbReference>
<evidence type="ECO:0000313" key="4">
    <source>
        <dbReference type="EMBL" id="KAA1121021.1"/>
    </source>
</evidence>
<gene>
    <name evidence="3" type="ORF">PGT21_023660</name>
    <name evidence="2" type="ORF">PGT21_025172</name>
    <name evidence="1" type="ORF">PGT21_030926</name>
    <name evidence="5" type="ORF">PGTUg99_012674</name>
    <name evidence="4" type="ORF">PGTUg99_027544</name>
    <name evidence="6" type="ORF">PGTUg99_032173</name>
</gene>
<keyword evidence="7" id="KW-1185">Reference proteome</keyword>
<accession>A0A5B0RDZ1</accession>